<dbReference type="AlphaFoldDB" id="A0A6B9G8R8"/>
<evidence type="ECO:0000313" key="6">
    <source>
        <dbReference type="EMBL" id="QGY31720.1"/>
    </source>
</evidence>
<name>A0A6B9G8R8_PANCY</name>
<feature type="coiled-coil region" evidence="3">
    <location>
        <begin position="77"/>
        <end position="137"/>
    </location>
</feature>
<proteinExistence type="predicted"/>
<evidence type="ECO:0000256" key="2">
    <source>
        <dbReference type="ARBA" id="ARBA00023054"/>
    </source>
</evidence>
<evidence type="ECO:0000259" key="4">
    <source>
        <dbReference type="Pfam" id="PF25876"/>
    </source>
</evidence>
<feature type="domain" description="Multidrug resistance protein MdtA-like alpha-helical hairpin" evidence="4">
    <location>
        <begin position="110"/>
        <end position="172"/>
    </location>
</feature>
<evidence type="ECO:0000259" key="5">
    <source>
        <dbReference type="Pfam" id="PF25990"/>
    </source>
</evidence>
<dbReference type="PANTHER" id="PTHR32347:SF29">
    <property type="entry name" value="UPF0194 MEMBRANE PROTEIN YBHG"/>
    <property type="match status" value="1"/>
</dbReference>
<organism evidence="6 7">
    <name type="scientific">Pantoea cypripedii</name>
    <name type="common">Pectobacterium cypripedii</name>
    <name type="synonym">Erwinia cypripedii</name>
    <dbReference type="NCBI Taxonomy" id="55209"/>
    <lineage>
        <taxon>Bacteria</taxon>
        <taxon>Pseudomonadati</taxon>
        <taxon>Pseudomonadota</taxon>
        <taxon>Gammaproteobacteria</taxon>
        <taxon>Enterobacterales</taxon>
        <taxon>Erwiniaceae</taxon>
        <taxon>Pantoea</taxon>
    </lineage>
</organism>
<dbReference type="Pfam" id="PF25990">
    <property type="entry name" value="Beta-barrel_YknX"/>
    <property type="match status" value="1"/>
</dbReference>
<dbReference type="Gene3D" id="1.10.287.470">
    <property type="entry name" value="Helix hairpin bin"/>
    <property type="match status" value="2"/>
</dbReference>
<geneLocation type="plasmid" evidence="7">
    <name>pne1a</name>
</geneLocation>
<dbReference type="InterPro" id="IPR050465">
    <property type="entry name" value="UPF0194_transport"/>
</dbReference>
<evidence type="ECO:0000313" key="7">
    <source>
        <dbReference type="Proteomes" id="UP000502005"/>
    </source>
</evidence>
<accession>A0A6B9G8R8</accession>
<comment type="subcellular location">
    <subcellularLocation>
        <location evidence="1">Cell envelope</location>
    </subcellularLocation>
</comment>
<keyword evidence="6" id="KW-0614">Plasmid</keyword>
<dbReference type="InterPro" id="IPR058624">
    <property type="entry name" value="MdtA-like_HH"/>
</dbReference>
<reference evidence="6 7" key="1">
    <citation type="submission" date="2017-11" db="EMBL/GenBank/DDBJ databases">
        <title>Genome sequence of Pantoea cypripedii NE1.</title>
        <authorList>
            <person name="Nascimento F.X."/>
        </authorList>
    </citation>
    <scope>NUCLEOTIDE SEQUENCE [LARGE SCALE GENOMIC DNA]</scope>
    <source>
        <strain evidence="6 7">NE1</strain>
        <plasmid evidence="7">pne1a</plasmid>
    </source>
</reference>
<dbReference type="InterPro" id="IPR058636">
    <property type="entry name" value="Beta-barrel_YknX"/>
</dbReference>
<evidence type="ECO:0000256" key="1">
    <source>
        <dbReference type="ARBA" id="ARBA00004196"/>
    </source>
</evidence>
<dbReference type="PANTHER" id="PTHR32347">
    <property type="entry name" value="EFFLUX SYSTEM COMPONENT YKNX-RELATED"/>
    <property type="match status" value="1"/>
</dbReference>
<dbReference type="Gene3D" id="2.40.50.100">
    <property type="match status" value="1"/>
</dbReference>
<sequence length="341" mass="37361">MNKRIIAALGAVGLVAVVIAVWLYGRNSQDTNQLRLYGNVDIRQVSLAFEDSGRINRMLVEEGDRVHAGQVLASLDVSALNIQQQQAQARLDAQKQTVREQQAGARPEEIAQAKAQLASAQAQLAKAREDLSRVQRISASTNGKGISQQEQDMSRSNLQVAEASVKERLASLALLVAGVRSEQRLASVAQVRALQSDVDLLQYRLSQAELRAPSDAVVRARLQEPGDMTSAQKTVYTLALSEPKWVRVWVSERDLSRVRSGMTARIVTDSFPNKPITGTVGFISSVAEFTPKAVQTEELRTNLVYEVRIVVNDPDDQLRMGQPATVTLDTAAIDHGKHYGN</sequence>
<dbReference type="GO" id="GO:0030313">
    <property type="term" value="C:cell envelope"/>
    <property type="evidence" value="ECO:0007669"/>
    <property type="project" value="UniProtKB-SubCell"/>
</dbReference>
<dbReference type="RefSeq" id="WP_208717616.1">
    <property type="nucleotide sequence ID" value="NZ_CP024769.1"/>
</dbReference>
<dbReference type="EMBL" id="CP024769">
    <property type="protein sequence ID" value="QGY31720.1"/>
    <property type="molecule type" value="Genomic_DNA"/>
</dbReference>
<dbReference type="Proteomes" id="UP000502005">
    <property type="component" value="Plasmid pNE1A"/>
</dbReference>
<dbReference type="SUPFAM" id="SSF111369">
    <property type="entry name" value="HlyD-like secretion proteins"/>
    <property type="match status" value="2"/>
</dbReference>
<keyword evidence="2 3" id="KW-0175">Coiled coil</keyword>
<feature type="domain" description="YknX-like beta-barrel" evidence="5">
    <location>
        <begin position="249"/>
        <end position="326"/>
    </location>
</feature>
<evidence type="ECO:0000256" key="3">
    <source>
        <dbReference type="SAM" id="Coils"/>
    </source>
</evidence>
<protein>
    <submittedName>
        <fullName evidence="6">Uncharacterized protein</fullName>
    </submittedName>
</protein>
<dbReference type="Pfam" id="PF25876">
    <property type="entry name" value="HH_MFP_RND"/>
    <property type="match status" value="1"/>
</dbReference>
<gene>
    <name evidence="6" type="ORF">CUN67_22315</name>
</gene>
<dbReference type="Gene3D" id="2.40.30.170">
    <property type="match status" value="1"/>
</dbReference>